<dbReference type="AlphaFoldDB" id="A0A0S3SMI7"/>
<dbReference type="EMBL" id="AP015041">
    <property type="protein sequence ID" value="BAT94047.1"/>
    <property type="molecule type" value="Genomic_DNA"/>
</dbReference>
<sequence length="109" mass="11997">MSPLLPPRCVHNVTVATFSLCPQRHHRCLPAAALPSRGEDSVVTALPPSSRGLLGFLLHCHVAWSLLPPCRVVLGFGILFLVFFLDPKTLETPFSNKTLHCQSCSWFCS</sequence>
<name>A0A0S3SMI7_PHAAN</name>
<keyword evidence="1" id="KW-1133">Transmembrane helix</keyword>
<keyword evidence="1" id="KW-0472">Membrane</keyword>
<organism evidence="2 3">
    <name type="scientific">Vigna angularis var. angularis</name>
    <dbReference type="NCBI Taxonomy" id="157739"/>
    <lineage>
        <taxon>Eukaryota</taxon>
        <taxon>Viridiplantae</taxon>
        <taxon>Streptophyta</taxon>
        <taxon>Embryophyta</taxon>
        <taxon>Tracheophyta</taxon>
        <taxon>Spermatophyta</taxon>
        <taxon>Magnoliopsida</taxon>
        <taxon>eudicotyledons</taxon>
        <taxon>Gunneridae</taxon>
        <taxon>Pentapetalae</taxon>
        <taxon>rosids</taxon>
        <taxon>fabids</taxon>
        <taxon>Fabales</taxon>
        <taxon>Fabaceae</taxon>
        <taxon>Papilionoideae</taxon>
        <taxon>50 kb inversion clade</taxon>
        <taxon>NPAAA clade</taxon>
        <taxon>indigoferoid/millettioid clade</taxon>
        <taxon>Phaseoleae</taxon>
        <taxon>Vigna</taxon>
    </lineage>
</organism>
<protein>
    <submittedName>
        <fullName evidence="2">Uncharacterized protein</fullName>
    </submittedName>
</protein>
<accession>A0A0S3SMI7</accession>
<keyword evidence="3" id="KW-1185">Reference proteome</keyword>
<evidence type="ECO:0000313" key="3">
    <source>
        <dbReference type="Proteomes" id="UP000291084"/>
    </source>
</evidence>
<reference evidence="2 3" key="1">
    <citation type="journal article" date="2015" name="Sci. Rep.">
        <title>The power of single molecule real-time sequencing technology in the de novo assembly of a eukaryotic genome.</title>
        <authorList>
            <person name="Sakai H."/>
            <person name="Naito K."/>
            <person name="Ogiso-Tanaka E."/>
            <person name="Takahashi Y."/>
            <person name="Iseki K."/>
            <person name="Muto C."/>
            <person name="Satou K."/>
            <person name="Teruya K."/>
            <person name="Shiroma A."/>
            <person name="Shimoji M."/>
            <person name="Hirano T."/>
            <person name="Itoh T."/>
            <person name="Kaga A."/>
            <person name="Tomooka N."/>
        </authorList>
    </citation>
    <scope>NUCLEOTIDE SEQUENCE [LARGE SCALE GENOMIC DNA]</scope>
    <source>
        <strain evidence="3">cv. Shumari</strain>
    </source>
</reference>
<evidence type="ECO:0000313" key="2">
    <source>
        <dbReference type="EMBL" id="BAT94047.1"/>
    </source>
</evidence>
<evidence type="ECO:0000256" key="1">
    <source>
        <dbReference type="SAM" id="Phobius"/>
    </source>
</evidence>
<keyword evidence="1" id="KW-0812">Transmembrane</keyword>
<proteinExistence type="predicted"/>
<dbReference type="Proteomes" id="UP000291084">
    <property type="component" value="Chromosome 8"/>
</dbReference>
<gene>
    <name evidence="2" type="primary">Vigan.08G061400</name>
    <name evidence="2" type="ORF">VIGAN_08061400</name>
</gene>
<feature type="transmembrane region" description="Helical" evidence="1">
    <location>
        <begin position="62"/>
        <end position="85"/>
    </location>
</feature>